<dbReference type="InterPro" id="IPR018114">
    <property type="entry name" value="TRYPSIN_HIS"/>
</dbReference>
<dbReference type="EC" id="3.4.21.-" evidence="4"/>
<dbReference type="InterPro" id="IPR043504">
    <property type="entry name" value="Peptidase_S1_PA_chymotrypsin"/>
</dbReference>
<name>A0AA51RXC3_9GAMM</name>
<dbReference type="InterPro" id="IPR001254">
    <property type="entry name" value="Trypsin_dom"/>
</dbReference>
<dbReference type="GO" id="GO:0006508">
    <property type="term" value="P:proteolysis"/>
    <property type="evidence" value="ECO:0007669"/>
    <property type="project" value="InterPro"/>
</dbReference>
<dbReference type="Pfam" id="PF00089">
    <property type="entry name" value="Trypsin"/>
    <property type="match status" value="1"/>
</dbReference>
<gene>
    <name evidence="4" type="ORF">Q9312_09750</name>
</gene>
<keyword evidence="4" id="KW-0378">Hydrolase</keyword>
<dbReference type="KEGG" id="plei:Q9312_09750"/>
<dbReference type="RefSeq" id="WP_309204437.1">
    <property type="nucleotide sequence ID" value="NZ_CP133548.1"/>
</dbReference>
<dbReference type="PANTHER" id="PTHR15462:SF8">
    <property type="entry name" value="SERINE PROTEASE"/>
    <property type="match status" value="1"/>
</dbReference>
<dbReference type="GO" id="GO:0004252">
    <property type="term" value="F:serine-type endopeptidase activity"/>
    <property type="evidence" value="ECO:0007669"/>
    <property type="project" value="InterPro"/>
</dbReference>
<keyword evidence="5" id="KW-1185">Reference proteome</keyword>
<dbReference type="Proteomes" id="UP001239782">
    <property type="component" value="Chromosome"/>
</dbReference>
<feature type="chain" id="PRO_5041359679" evidence="2">
    <location>
        <begin position="29"/>
        <end position="463"/>
    </location>
</feature>
<dbReference type="Gene3D" id="2.40.10.10">
    <property type="entry name" value="Trypsin-like serine proteases"/>
    <property type="match status" value="1"/>
</dbReference>
<dbReference type="SUPFAM" id="SSF50494">
    <property type="entry name" value="Trypsin-like serine proteases"/>
    <property type="match status" value="1"/>
</dbReference>
<dbReference type="InterPro" id="IPR050966">
    <property type="entry name" value="Glutamyl_endopeptidase"/>
</dbReference>
<organism evidence="4 5">
    <name type="scientific">Pleionea litopenaei</name>
    <dbReference type="NCBI Taxonomy" id="3070815"/>
    <lineage>
        <taxon>Bacteria</taxon>
        <taxon>Pseudomonadati</taxon>
        <taxon>Pseudomonadota</taxon>
        <taxon>Gammaproteobacteria</taxon>
        <taxon>Oceanospirillales</taxon>
        <taxon>Pleioneaceae</taxon>
        <taxon>Pleionea</taxon>
    </lineage>
</organism>
<proteinExistence type="predicted"/>
<feature type="signal peptide" evidence="2">
    <location>
        <begin position="1"/>
        <end position="28"/>
    </location>
</feature>
<dbReference type="AlphaFoldDB" id="A0AA51RXC3"/>
<accession>A0AA51RXC3</accession>
<dbReference type="PROSITE" id="PS50240">
    <property type="entry name" value="TRYPSIN_DOM"/>
    <property type="match status" value="1"/>
</dbReference>
<dbReference type="InterPro" id="IPR001314">
    <property type="entry name" value="Peptidase_S1A"/>
</dbReference>
<reference evidence="4 5" key="1">
    <citation type="submission" date="2023-08" db="EMBL/GenBank/DDBJ databases">
        <title>Pleionea litopenaei sp. nov., isolated from stomach of juvenile Litopenaeus vannamei.</title>
        <authorList>
            <person name="Rho A.M."/>
            <person name="Hwang C.Y."/>
        </authorList>
    </citation>
    <scope>NUCLEOTIDE SEQUENCE [LARGE SCALE GENOMIC DNA]</scope>
    <source>
        <strain evidence="4 5">HL-JVS1</strain>
    </source>
</reference>
<dbReference type="EMBL" id="CP133548">
    <property type="protein sequence ID" value="WMS89173.1"/>
    <property type="molecule type" value="Genomic_DNA"/>
</dbReference>
<evidence type="ECO:0000259" key="3">
    <source>
        <dbReference type="PROSITE" id="PS50240"/>
    </source>
</evidence>
<dbReference type="InterPro" id="IPR009003">
    <property type="entry name" value="Peptidase_S1_PA"/>
</dbReference>
<dbReference type="PANTHER" id="PTHR15462">
    <property type="entry name" value="SERINE PROTEASE"/>
    <property type="match status" value="1"/>
</dbReference>
<evidence type="ECO:0000313" key="4">
    <source>
        <dbReference type="EMBL" id="WMS89173.1"/>
    </source>
</evidence>
<evidence type="ECO:0000313" key="5">
    <source>
        <dbReference type="Proteomes" id="UP001239782"/>
    </source>
</evidence>
<evidence type="ECO:0000256" key="2">
    <source>
        <dbReference type="SAM" id="SignalP"/>
    </source>
</evidence>
<dbReference type="PROSITE" id="PS00134">
    <property type="entry name" value="TRYPSIN_HIS"/>
    <property type="match status" value="1"/>
</dbReference>
<evidence type="ECO:0000256" key="1">
    <source>
        <dbReference type="ARBA" id="ARBA00022729"/>
    </source>
</evidence>
<protein>
    <submittedName>
        <fullName evidence="4">Trypsin-like serine protease</fullName>
        <ecNumber evidence="4">3.4.21.-</ecNumber>
    </submittedName>
</protein>
<feature type="domain" description="Peptidase S1" evidence="3">
    <location>
        <begin position="67"/>
        <end position="353"/>
    </location>
</feature>
<dbReference type="PRINTS" id="PR00722">
    <property type="entry name" value="CHYMOTRYPSIN"/>
</dbReference>
<sequence length="463" mass="52761">MGHKKTSFTLTAATVALSLFSIAMTAQAQQEELDESAEPFIPSMSEGLDPLPPAQPLPDENSSEFGVIGKDSRFRPGKTTVYPYRAIGQFTSEKYNGKWSSCSGALISPQHVITAAHCVFDMDAKKFHKRMYFTPGRDGDYIPYGRYGVTDIYMPKDYPNSTMRRNNADIAVVKLTEPVGERLGYLGFGVYQPIPADLKQEIADQRQALWSKNLGNYDNYVKEATLYMENLGRQYPNYALQYFGYSGDTKNQVWGDSCLTYEIDRFSNEKYQQVGTYCDYQRGASGSAYFDKGRYVRGVISWTGGNRQSMVRDSSGKSSGNFVGDVESVTNVAVALNSNVKQMVSRWKRDQVDEQTYHKKLSSANNLKQVEISVGCHDRVWFILRYKNSKNQWINDGFYDTDKQSRVRRTVSSPYFYYYAVSHDRRRKWTGDDGFFKVFDKTLGFRKKQMGDGYVKKVNLTCN</sequence>
<keyword evidence="1 2" id="KW-0732">Signal</keyword>